<reference evidence="2" key="1">
    <citation type="journal article" date="2015" name="Nature">
        <title>Complex archaea that bridge the gap between prokaryotes and eukaryotes.</title>
        <authorList>
            <person name="Spang A."/>
            <person name="Saw J.H."/>
            <person name="Jorgensen S.L."/>
            <person name="Zaremba-Niedzwiedzka K."/>
            <person name="Martijn J."/>
            <person name="Lind A.E."/>
            <person name="van Eijk R."/>
            <person name="Schleper C."/>
            <person name="Guy L."/>
            <person name="Ettema T.J."/>
        </authorList>
    </citation>
    <scope>NUCLEOTIDE SEQUENCE</scope>
</reference>
<evidence type="ECO:0000313" key="2">
    <source>
        <dbReference type="EMBL" id="KKL61515.1"/>
    </source>
</evidence>
<organism evidence="2">
    <name type="scientific">marine sediment metagenome</name>
    <dbReference type="NCBI Taxonomy" id="412755"/>
    <lineage>
        <taxon>unclassified sequences</taxon>
        <taxon>metagenomes</taxon>
        <taxon>ecological metagenomes</taxon>
    </lineage>
</organism>
<sequence>MIEQDPKKKKKRGLSPMAEKLGLGEGSEYVSPPSAALGPVAEGGLGSPSATGLIPTPEQGLNERDQKRNVGSKVRDRMTGRV</sequence>
<accession>A0A0F9FVY6</accession>
<feature type="region of interest" description="Disordered" evidence="1">
    <location>
        <begin position="1"/>
        <end position="82"/>
    </location>
</feature>
<evidence type="ECO:0000256" key="1">
    <source>
        <dbReference type="SAM" id="MobiDB-lite"/>
    </source>
</evidence>
<dbReference type="EMBL" id="LAZR01028795">
    <property type="protein sequence ID" value="KKL61515.1"/>
    <property type="molecule type" value="Genomic_DNA"/>
</dbReference>
<comment type="caution">
    <text evidence="2">The sequence shown here is derived from an EMBL/GenBank/DDBJ whole genome shotgun (WGS) entry which is preliminary data.</text>
</comment>
<gene>
    <name evidence="2" type="ORF">LCGC14_2194520</name>
</gene>
<feature type="compositionally biased region" description="Basic and acidic residues" evidence="1">
    <location>
        <begin position="61"/>
        <end position="82"/>
    </location>
</feature>
<name>A0A0F9FVY6_9ZZZZ</name>
<proteinExistence type="predicted"/>
<dbReference type="AlphaFoldDB" id="A0A0F9FVY6"/>
<protein>
    <submittedName>
        <fullName evidence="2">Uncharacterized protein</fullName>
    </submittedName>
</protein>